<dbReference type="InterPro" id="IPR040352">
    <property type="entry name" value="TMUB1/2"/>
</dbReference>
<proteinExistence type="predicted"/>
<keyword evidence="2" id="KW-0812">Transmembrane</keyword>
<dbReference type="OrthoDB" id="1679758at2759"/>
<dbReference type="PANTHER" id="PTHR14557:SF5">
    <property type="entry name" value="UBIQUITIN-LIKE DOMAIN-CONTAINING PROTEIN"/>
    <property type="match status" value="1"/>
</dbReference>
<evidence type="ECO:0000313" key="3">
    <source>
        <dbReference type="EMBL" id="VDP23022.1"/>
    </source>
</evidence>
<organism evidence="5">
    <name type="scientific">Soboliphyme baturini</name>
    <dbReference type="NCBI Taxonomy" id="241478"/>
    <lineage>
        <taxon>Eukaryota</taxon>
        <taxon>Metazoa</taxon>
        <taxon>Ecdysozoa</taxon>
        <taxon>Nematoda</taxon>
        <taxon>Enoplea</taxon>
        <taxon>Dorylaimia</taxon>
        <taxon>Dioctophymatida</taxon>
        <taxon>Dioctophymatoidea</taxon>
        <taxon>Soboliphymatidae</taxon>
        <taxon>Soboliphyme</taxon>
    </lineage>
</organism>
<keyword evidence="2" id="KW-0472">Membrane</keyword>
<evidence type="ECO:0000256" key="1">
    <source>
        <dbReference type="SAM" id="MobiDB-lite"/>
    </source>
</evidence>
<evidence type="ECO:0000256" key="2">
    <source>
        <dbReference type="SAM" id="Phobius"/>
    </source>
</evidence>
<dbReference type="AlphaFoldDB" id="A0A183J0M0"/>
<evidence type="ECO:0000313" key="4">
    <source>
        <dbReference type="Proteomes" id="UP000270296"/>
    </source>
</evidence>
<feature type="transmembrane region" description="Helical" evidence="2">
    <location>
        <begin position="70"/>
        <end position="88"/>
    </location>
</feature>
<dbReference type="GO" id="GO:0036503">
    <property type="term" value="P:ERAD pathway"/>
    <property type="evidence" value="ECO:0007669"/>
    <property type="project" value="InterPro"/>
</dbReference>
<reference evidence="5" key="1">
    <citation type="submission" date="2016-06" db="UniProtKB">
        <authorList>
            <consortium name="WormBaseParasite"/>
        </authorList>
    </citation>
    <scope>IDENTIFICATION</scope>
</reference>
<dbReference type="EMBL" id="UZAM01012696">
    <property type="protein sequence ID" value="VDP23022.1"/>
    <property type="molecule type" value="Genomic_DNA"/>
</dbReference>
<protein>
    <submittedName>
        <fullName evidence="5">XK-related protein</fullName>
    </submittedName>
</protein>
<feature type="transmembrane region" description="Helical" evidence="2">
    <location>
        <begin position="44"/>
        <end position="64"/>
    </location>
</feature>
<dbReference type="PANTHER" id="PTHR14557">
    <property type="entry name" value="PROTEIN C7ORF21"/>
    <property type="match status" value="1"/>
</dbReference>
<keyword evidence="2" id="KW-1133">Transmembrane helix</keyword>
<dbReference type="Proteomes" id="UP000270296">
    <property type="component" value="Unassembled WGS sequence"/>
</dbReference>
<feature type="region of interest" description="Disordered" evidence="1">
    <location>
        <begin position="1"/>
        <end position="26"/>
    </location>
</feature>
<dbReference type="WBParaSite" id="SBAD_0000976101-mRNA-1">
    <property type="protein sequence ID" value="SBAD_0000976101-mRNA-1"/>
    <property type="gene ID" value="SBAD_0000976101"/>
</dbReference>
<name>A0A183J0M0_9BILA</name>
<gene>
    <name evidence="3" type="ORF">SBAD_LOCUS9418</name>
</gene>
<accession>A0A183J0M0</accession>
<keyword evidence="4" id="KW-1185">Reference proteome</keyword>
<sequence>MHCYVSGRAQFPASEQRDRTQNAVDGNDEATRWRSLLAFDVGQYVYVIFTIKFITLWTVLYMYPQYFDRTAVFSLIMFTLLFLTFLYGSHRNRVPRLRVGPSN</sequence>
<reference evidence="3 4" key="2">
    <citation type="submission" date="2018-11" db="EMBL/GenBank/DDBJ databases">
        <authorList>
            <consortium name="Pathogen Informatics"/>
        </authorList>
    </citation>
    <scope>NUCLEOTIDE SEQUENCE [LARGE SCALE GENOMIC DNA]</scope>
</reference>
<evidence type="ECO:0000313" key="5">
    <source>
        <dbReference type="WBParaSite" id="SBAD_0000976101-mRNA-1"/>
    </source>
</evidence>